<reference evidence="1" key="2">
    <citation type="journal article" date="2022" name="Elife">
        <title>Obligate sexual reproduction of a homothallic fungus closely related to the Cryptococcus pathogenic species complex.</title>
        <authorList>
            <person name="Passer A.R."/>
            <person name="Clancey S.A."/>
            <person name="Shea T."/>
            <person name="David-Palma M."/>
            <person name="Averette A.F."/>
            <person name="Boekhout T."/>
            <person name="Porcel B.M."/>
            <person name="Nowrousian M."/>
            <person name="Cuomo C.A."/>
            <person name="Sun S."/>
            <person name="Heitman J."/>
            <person name="Coelho M.A."/>
        </authorList>
    </citation>
    <scope>NUCLEOTIDE SEQUENCE</scope>
    <source>
        <strain evidence="1">CBS 7841</strain>
    </source>
</reference>
<dbReference type="EMBL" id="CP143787">
    <property type="protein sequence ID" value="WVN88868.1"/>
    <property type="molecule type" value="Genomic_DNA"/>
</dbReference>
<dbReference type="PANTHER" id="PTHR28002:SF1">
    <property type="entry name" value="MIOREX COMPLEX COMPONENT 11"/>
    <property type="match status" value="1"/>
</dbReference>
<dbReference type="VEuPathDB" id="FungiDB:L203_04468"/>
<reference evidence="1" key="1">
    <citation type="submission" date="2016-06" db="EMBL/GenBank/DDBJ databases">
        <authorList>
            <person name="Cuomo C."/>
            <person name="Litvintseva A."/>
            <person name="Heitman J."/>
            <person name="Chen Y."/>
            <person name="Sun S."/>
            <person name="Springer D."/>
            <person name="Dromer F."/>
            <person name="Young S."/>
            <person name="Zeng Q."/>
            <person name="Chapman S."/>
            <person name="Gujja S."/>
            <person name="Saif S."/>
            <person name="Birren B."/>
        </authorList>
    </citation>
    <scope>NUCLEOTIDE SEQUENCE</scope>
    <source>
        <strain evidence="1">CBS 7841</strain>
    </source>
</reference>
<dbReference type="OrthoDB" id="5580261at2759"/>
<reference evidence="1" key="3">
    <citation type="submission" date="2024-01" db="EMBL/GenBank/DDBJ databases">
        <authorList>
            <person name="Coelho M.A."/>
            <person name="David-Palma M."/>
            <person name="Shea T."/>
            <person name="Sun S."/>
            <person name="Cuomo C.A."/>
            <person name="Heitman J."/>
        </authorList>
    </citation>
    <scope>NUCLEOTIDE SEQUENCE</scope>
    <source>
        <strain evidence="1">CBS 7841</strain>
    </source>
</reference>
<organism evidence="1 2">
    <name type="scientific">Cryptococcus depauperatus CBS 7841</name>
    <dbReference type="NCBI Taxonomy" id="1295531"/>
    <lineage>
        <taxon>Eukaryota</taxon>
        <taxon>Fungi</taxon>
        <taxon>Dikarya</taxon>
        <taxon>Basidiomycota</taxon>
        <taxon>Agaricomycotina</taxon>
        <taxon>Tremellomycetes</taxon>
        <taxon>Tremellales</taxon>
        <taxon>Cryptococcaceae</taxon>
        <taxon>Cryptococcus</taxon>
    </lineage>
</organism>
<gene>
    <name evidence="1" type="ORF">L203_104083</name>
</gene>
<dbReference type="Pfam" id="PF10306">
    <property type="entry name" value="FLILHELTA"/>
    <property type="match status" value="1"/>
</dbReference>
<keyword evidence="2" id="KW-1185">Reference proteome</keyword>
<dbReference type="Proteomes" id="UP000094043">
    <property type="component" value="Chromosome 4"/>
</dbReference>
<dbReference type="GO" id="GO:0005739">
    <property type="term" value="C:mitochondrion"/>
    <property type="evidence" value="ECO:0007669"/>
    <property type="project" value="TreeGrafter"/>
</dbReference>
<dbReference type="KEGG" id="cdep:91088293"/>
<dbReference type="PANTHER" id="PTHR28002">
    <property type="entry name" value="MIOREX COMPLEX COMPONENT 11"/>
    <property type="match status" value="1"/>
</dbReference>
<accession>A0A1E3IBJ7</accession>
<proteinExistence type="predicted"/>
<dbReference type="AlphaFoldDB" id="A0A1E3IBJ7"/>
<evidence type="ECO:0000313" key="2">
    <source>
        <dbReference type="Proteomes" id="UP000094043"/>
    </source>
</evidence>
<protein>
    <submittedName>
        <fullName evidence="1">Uncharacterized protein</fullName>
    </submittedName>
</protein>
<sequence length="230" mass="25412">MFSKHYISLISERRLILSPAHIRAIQTTRSAKSPTPAPVSSSPIATRNSLVQRYAPALDRLSQRSGVPLHSIALSVLILHEITAFLPLIGFYYLFASMGVGAGLVAWISELGSQQTTKQESEESQAEWKLWVKDWYDEGTKRVDRMGKKYGILGYEKQETYEHGSSGNTAETLMVKSSSVNAAEKVANAIAAYVLVKALLPLRIGISIAGAPVFARYTLMPLQRLFQRNS</sequence>
<dbReference type="GeneID" id="91088293"/>
<dbReference type="RefSeq" id="XP_066069568.1">
    <property type="nucleotide sequence ID" value="XM_066213471.1"/>
</dbReference>
<name>A0A1E3IBJ7_9TREE</name>
<evidence type="ECO:0000313" key="1">
    <source>
        <dbReference type="EMBL" id="WVN88868.1"/>
    </source>
</evidence>
<dbReference type="InterPro" id="IPR018811">
    <property type="entry name" value="MRX11"/>
</dbReference>